<dbReference type="Proteomes" id="UP000433366">
    <property type="component" value="Unassembled WGS sequence"/>
</dbReference>
<dbReference type="EMBL" id="WPRH01000304">
    <property type="protein sequence ID" value="MVI55086.1"/>
    <property type="molecule type" value="Genomic_DNA"/>
</dbReference>
<organism evidence="1 2">
    <name type="scientific">Staphylococcus aureus</name>
    <dbReference type="NCBI Taxonomy" id="1280"/>
    <lineage>
        <taxon>Bacteria</taxon>
        <taxon>Bacillati</taxon>
        <taxon>Bacillota</taxon>
        <taxon>Bacilli</taxon>
        <taxon>Bacillales</taxon>
        <taxon>Staphylococcaceae</taxon>
        <taxon>Staphylococcus</taxon>
    </lineage>
</organism>
<protein>
    <submittedName>
        <fullName evidence="1">Uncharacterized protein</fullName>
    </submittedName>
</protein>
<gene>
    <name evidence="1" type="ORF">GO793_04340</name>
</gene>
<sequence length="52" mass="6147">MKRDTYQSYLFNNSEEPVHNGLRIIVCKVKEGYMRRAHAKKSLGHKSLKKQQ</sequence>
<reference evidence="1 2" key="1">
    <citation type="submission" date="2019-11" db="EMBL/GenBank/DDBJ databases">
        <title>Implementation of targeted gown and glove precautions to prevent Staphylococcus aureus acquisition in community-based nursing homes.</title>
        <authorList>
            <person name="Stine O.C."/>
        </authorList>
    </citation>
    <scope>NUCLEOTIDE SEQUENCE [LARGE SCALE GENOMIC DNA]</scope>
    <source>
        <strain evidence="1 2">S_4031.LGMP.AI</strain>
    </source>
</reference>
<name>A0A6B0BL20_STAAU</name>
<proteinExistence type="predicted"/>
<accession>A0A6B0BL20</accession>
<dbReference type="AlphaFoldDB" id="A0A6B0BL20"/>
<evidence type="ECO:0000313" key="2">
    <source>
        <dbReference type="Proteomes" id="UP000433366"/>
    </source>
</evidence>
<comment type="caution">
    <text evidence="1">The sequence shown here is derived from an EMBL/GenBank/DDBJ whole genome shotgun (WGS) entry which is preliminary data.</text>
</comment>
<evidence type="ECO:0000313" key="1">
    <source>
        <dbReference type="EMBL" id="MVI55086.1"/>
    </source>
</evidence>